<evidence type="ECO:0000259" key="23">
    <source>
        <dbReference type="Pfam" id="PF23775"/>
    </source>
</evidence>
<dbReference type="PANTHER" id="PTHR46362:SF1">
    <property type="entry name" value="GEM-ASSOCIATED PROTEIN 5"/>
    <property type="match status" value="1"/>
</dbReference>
<proteinExistence type="inferred from homology"/>
<evidence type="ECO:0000256" key="9">
    <source>
        <dbReference type="ARBA" id="ARBA00022843"/>
    </source>
</evidence>
<evidence type="ECO:0000256" key="16">
    <source>
        <dbReference type="ARBA" id="ARBA00034695"/>
    </source>
</evidence>
<dbReference type="Pfam" id="PF00400">
    <property type="entry name" value="WD40"/>
    <property type="match status" value="1"/>
</dbReference>
<feature type="region of interest" description="Disordered" evidence="20">
    <location>
        <begin position="1353"/>
        <end position="1396"/>
    </location>
</feature>
<keyword evidence="3" id="KW-0963">Cytoplasm</keyword>
<dbReference type="SUPFAM" id="SSF50978">
    <property type="entry name" value="WD40 repeat-like"/>
    <property type="match status" value="1"/>
</dbReference>
<dbReference type="Pfam" id="PF23774">
    <property type="entry name" value="TPR_GEMI5"/>
    <property type="match status" value="1"/>
</dbReference>
<gene>
    <name evidence="25" type="primary">GEMIN5</name>
</gene>
<dbReference type="Pfam" id="PF23777">
    <property type="entry name" value="GEMI5_RBS"/>
    <property type="match status" value="1"/>
</dbReference>
<dbReference type="InterPro" id="IPR056420">
    <property type="entry name" value="GEMI5_RBS"/>
</dbReference>
<name>A0A8D1ET94_PIG</name>
<feature type="domain" description="Gem-associated protein 5 RBS" evidence="24">
    <location>
        <begin position="1120"/>
        <end position="1459"/>
    </location>
</feature>
<evidence type="ECO:0000256" key="13">
    <source>
        <dbReference type="ARBA" id="ARBA00023054"/>
    </source>
</evidence>
<feature type="compositionally biased region" description="Basic and acidic residues" evidence="20">
    <location>
        <begin position="1302"/>
        <end position="1311"/>
    </location>
</feature>
<feature type="domain" description="Gem-associated protein 5 TPR" evidence="22">
    <location>
        <begin position="856"/>
        <end position="1064"/>
    </location>
</feature>
<dbReference type="InterPro" id="IPR052640">
    <property type="entry name" value="Gemin-5"/>
</dbReference>
<comment type="subcellular location">
    <subcellularLocation>
        <location evidence="1">Cytoplasm</location>
    </subcellularLocation>
    <subcellularLocation>
        <location evidence="16">Nucleus</location>
        <location evidence="16">Gem</location>
    </subcellularLocation>
    <subcellularLocation>
        <location evidence="2">Nucleus</location>
        <location evidence="2">Nucleoplasm</location>
    </subcellularLocation>
</comment>
<dbReference type="GO" id="GO:0006397">
    <property type="term" value="P:mRNA processing"/>
    <property type="evidence" value="ECO:0007669"/>
    <property type="project" value="UniProtKB-KW"/>
</dbReference>
<dbReference type="SUPFAM" id="SSF50998">
    <property type="entry name" value="Quinoprotein alcohol dehydrogenase-like"/>
    <property type="match status" value="1"/>
</dbReference>
<evidence type="ECO:0000256" key="3">
    <source>
        <dbReference type="ARBA" id="ARBA00022490"/>
    </source>
</evidence>
<evidence type="ECO:0000256" key="7">
    <source>
        <dbReference type="ARBA" id="ARBA00022664"/>
    </source>
</evidence>
<dbReference type="SMART" id="SM00320">
    <property type="entry name" value="WD40"/>
    <property type="match status" value="13"/>
</dbReference>
<evidence type="ECO:0000256" key="6">
    <source>
        <dbReference type="ARBA" id="ARBA00022574"/>
    </source>
</evidence>
<keyword evidence="11" id="KW-0694">RNA-binding</keyword>
<evidence type="ECO:0000256" key="5">
    <source>
        <dbReference type="ARBA" id="ARBA00022553"/>
    </source>
</evidence>
<evidence type="ECO:0000256" key="8">
    <source>
        <dbReference type="ARBA" id="ARBA00022737"/>
    </source>
</evidence>
<dbReference type="PROSITE" id="PS00678">
    <property type="entry name" value="WD_REPEATS_1"/>
    <property type="match status" value="1"/>
</dbReference>
<feature type="domain" description="Gem-associated protein 5 first beta-propeller" evidence="21">
    <location>
        <begin position="82"/>
        <end position="220"/>
    </location>
</feature>
<dbReference type="InterPro" id="IPR036322">
    <property type="entry name" value="WD40_repeat_dom_sf"/>
</dbReference>
<keyword evidence="15" id="KW-0539">Nucleus</keyword>
<feature type="compositionally biased region" description="Polar residues" evidence="20">
    <location>
        <begin position="1355"/>
        <end position="1364"/>
    </location>
</feature>
<keyword evidence="13" id="KW-0175">Coiled coil</keyword>
<dbReference type="Pfam" id="PF23770">
    <property type="entry name" value="Beta-prop_RIG_1st"/>
    <property type="match status" value="1"/>
</dbReference>
<comment type="similarity">
    <text evidence="17">Belongs to the WD repeat gemin-5 family.</text>
</comment>
<dbReference type="InterPro" id="IPR015943">
    <property type="entry name" value="WD40/YVTN_repeat-like_dom_sf"/>
</dbReference>
<evidence type="ECO:0000259" key="22">
    <source>
        <dbReference type="Pfam" id="PF23774"/>
    </source>
</evidence>
<evidence type="ECO:0000256" key="17">
    <source>
        <dbReference type="ARBA" id="ARBA00060968"/>
    </source>
</evidence>
<dbReference type="FunFam" id="2.130.10.10:FF:000213">
    <property type="entry name" value="gem-associated protein 5 isoform X1"/>
    <property type="match status" value="1"/>
</dbReference>
<evidence type="ECO:0000256" key="19">
    <source>
        <dbReference type="PROSITE-ProRule" id="PRU00221"/>
    </source>
</evidence>
<feature type="domain" description="Gem-associated protein 5 second beta-propeller" evidence="23">
    <location>
        <begin position="389"/>
        <end position="701"/>
    </location>
</feature>
<dbReference type="PROSITE" id="PS50082">
    <property type="entry name" value="WD_REPEATS_2"/>
    <property type="match status" value="3"/>
</dbReference>
<sequence length="1473" mass="164962">MAQEPRTLPPSPNWYCSRCSDAVPGGLFGFAARTSVFLVRVGPGADAIPGTPPFRVIGELVGHTERVSGFTFCHHPGQYNLCATSSDDGTVKIWDVETKTVVTEHALHQHTISALHWSPRVKDLIVSGDEKGVVFCYWLNRNDSQHLFIEPRTIFCLTCSPHHEDLVAIGYKDGIVVITDISKKGEVIHRLRGHDDEIHSIAWCPLPGEDCLSINQEENSEEAEIPNGKVIAQTPGTKGCYLATGSKDQTIRIWSCSRGRGVMTLKLPFLKRRGGGIDPTVKERLWLTLHWPKDQPTQLVSSCFGGELLLWDLTQSWRRKYTLFSASSEGQNHSRIVFNLCPLQTEDDKQLLLSTSMDRDVKCWDMATLECCWTLPSLGGFAYSLAFSPVDTGCLAIGVGDGMIRVWNTLSMKNNYDVKNFWQGVKSKVTALCWHPTKEGCLAFGTDDGKVGLYDTYSNKPPQISSTYHKKTVYTLAWGPPVPPMAFGGEGDRPSLTLYSCGGEGIVLQHNPWKLSGEAFDINKLIRDTNSIKYKLPVHTEISWKADGKIMALGNEDGSIEIFKVPNLKLICTIQQHHKLVNAISWHHEHGSQPELSYLMASGSNNAVIYVHNLQTVIESNPESPVTITEPYRTLSGHTAKITRLAWSPHHDGRLVSASYDGTAQVWDTLQEEPLYNFRGHRGRLLCVAWSPLDPDCIYSGADDFCVYKWLTSMQEHSRPPQGKKSIELEKKRLSQPKPKPKKKKKPTSRVPTKQEFCDRNEEESIKESSGPVENGVSDQETEEEVREPEPPCGDTPTEALIIKKRKARSMLPLSTSLDHRSKEELHQDCLVLATAKHSKEPSEDVSADLEERFHLGLFTDRATLYRMIDAEGKGHLENGHPELYHQLMLWKGDLKGVLQTAAERGELTDNLVAMAPVAGYHVWLWAVEAFAKQLCFQDQHVKAASHLLSIHKVYEAIELLKSNHFYREAIAIAKARLRPEDPILRDLYLSWGAILEKDGHYALAAKCYLGATSAYDAAKVLAKKGDAASLRTAAELASIVGESELSASLALRCAQELLMARNWVGAQEALQLHESLKGQRLVFCLLELLSKQLEEKQLSEGKSASSSYNAWPSGSEGCFVERVTAVWKSAFSLDSPEQYQAALQQLQNIKYPSATNNTPSKQLLLHICHDLTLAVLSQQLASWDMAVEGLLRAVMQSYDSGNFTIMQEVHSAFLPEGCDHLRDRLSDQESPTTPAFKSLEAFFIYGRLYEFWWSLSRPCPESSIWIRAVHRRTTSVEQSQQVDNVSPEETDPKASQPEPSKTPEPDVKLTEEGEQMLNTCKELISEKHASLQNSQRTIAEVQETLAEMIRQHQKSQLCKSTASGPDKNEPEQEAEESLSSPQSQRKEEKNEPVSLPELTKRLTEANERIAKFPESIKTWPFPDVLECCLILLHIGSQFPGFVTQEMQQQAQEFLLKYGNTKVYKRQCQTLCT</sequence>
<accession>A0A8D1ET94</accession>
<evidence type="ECO:0000256" key="12">
    <source>
        <dbReference type="ARBA" id="ARBA00022917"/>
    </source>
</evidence>
<evidence type="ECO:0000256" key="15">
    <source>
        <dbReference type="ARBA" id="ARBA00023242"/>
    </source>
</evidence>
<keyword evidence="14" id="KW-0508">mRNA splicing</keyword>
<dbReference type="InterPro" id="IPR011047">
    <property type="entry name" value="Quinoprotein_ADH-like_sf"/>
</dbReference>
<keyword evidence="8" id="KW-0677">Repeat</keyword>
<dbReference type="PRINTS" id="PR00320">
    <property type="entry name" value="GPROTEINBRPT"/>
</dbReference>
<evidence type="ECO:0000256" key="20">
    <source>
        <dbReference type="SAM" id="MobiDB-lite"/>
    </source>
</evidence>
<evidence type="ECO:0000256" key="11">
    <source>
        <dbReference type="ARBA" id="ARBA00022884"/>
    </source>
</evidence>
<keyword evidence="6 19" id="KW-0853">WD repeat</keyword>
<dbReference type="Gene3D" id="2.130.10.10">
    <property type="entry name" value="YVTN repeat-like/Quinoprotein amine dehydrogenase"/>
    <property type="match status" value="2"/>
</dbReference>
<evidence type="ECO:0000259" key="24">
    <source>
        <dbReference type="Pfam" id="PF23777"/>
    </source>
</evidence>
<keyword evidence="4" id="KW-1017">Isopeptide bond</keyword>
<evidence type="ECO:0000256" key="1">
    <source>
        <dbReference type="ARBA" id="ARBA00004496"/>
    </source>
</evidence>
<evidence type="ECO:0000256" key="14">
    <source>
        <dbReference type="ARBA" id="ARBA00023187"/>
    </source>
</evidence>
<keyword evidence="9" id="KW-0832">Ubl conjugation</keyword>
<evidence type="ECO:0000256" key="4">
    <source>
        <dbReference type="ARBA" id="ARBA00022499"/>
    </source>
</evidence>
<organism evidence="25 26">
    <name type="scientific">Sus scrofa</name>
    <name type="common">Pig</name>
    <dbReference type="NCBI Taxonomy" id="9823"/>
    <lineage>
        <taxon>Eukaryota</taxon>
        <taxon>Metazoa</taxon>
        <taxon>Chordata</taxon>
        <taxon>Craniata</taxon>
        <taxon>Vertebrata</taxon>
        <taxon>Euteleostomi</taxon>
        <taxon>Mammalia</taxon>
        <taxon>Eutheria</taxon>
        <taxon>Laurasiatheria</taxon>
        <taxon>Artiodactyla</taxon>
        <taxon>Suina</taxon>
        <taxon>Suidae</taxon>
        <taxon>Sus</taxon>
    </lineage>
</organism>
<keyword evidence="10" id="KW-0810">Translation regulation</keyword>
<feature type="repeat" description="WD" evidence="19">
    <location>
        <begin position="60"/>
        <end position="104"/>
    </location>
</feature>
<dbReference type="PROSITE" id="PS50294">
    <property type="entry name" value="WD_REPEATS_REGION"/>
    <property type="match status" value="2"/>
</dbReference>
<feature type="region of interest" description="Disordered" evidence="20">
    <location>
        <begin position="1277"/>
        <end position="1311"/>
    </location>
</feature>
<reference evidence="25" key="1">
    <citation type="submission" date="2025-08" db="UniProtKB">
        <authorList>
            <consortium name="Ensembl"/>
        </authorList>
    </citation>
    <scope>IDENTIFICATION</scope>
</reference>
<evidence type="ECO:0000256" key="10">
    <source>
        <dbReference type="ARBA" id="ARBA00022845"/>
    </source>
</evidence>
<dbReference type="InterPro" id="IPR019775">
    <property type="entry name" value="WD40_repeat_CS"/>
</dbReference>
<keyword evidence="12" id="KW-0648">Protein biosynthesis</keyword>
<dbReference type="Pfam" id="PF23775">
    <property type="entry name" value="Beta-prop_RIG_2nd"/>
    <property type="match status" value="1"/>
</dbReference>
<dbReference type="FunFam" id="2.130.10.10:FF:000221">
    <property type="entry name" value="gem-associated protein 5 isoform X1"/>
    <property type="match status" value="1"/>
</dbReference>
<dbReference type="GO" id="GO:0006412">
    <property type="term" value="P:translation"/>
    <property type="evidence" value="ECO:0007669"/>
    <property type="project" value="UniProtKB-KW"/>
</dbReference>
<dbReference type="Ensembl" id="ENSSSCT00040059753.1">
    <property type="protein sequence ID" value="ENSSSCP00040025046.1"/>
    <property type="gene ID" value="ENSSSCG00040044080.1"/>
</dbReference>
<dbReference type="GO" id="GO:0003730">
    <property type="term" value="F:mRNA 3'-UTR binding"/>
    <property type="evidence" value="ECO:0007669"/>
    <property type="project" value="UniProtKB-ARBA"/>
</dbReference>
<feature type="compositionally biased region" description="Basic and acidic residues" evidence="20">
    <location>
        <begin position="756"/>
        <end position="767"/>
    </location>
</feature>
<dbReference type="InterPro" id="IPR001680">
    <property type="entry name" value="WD40_rpt"/>
</dbReference>
<dbReference type="Proteomes" id="UP000694722">
    <property type="component" value="Unplaced"/>
</dbReference>
<keyword evidence="5" id="KW-0597">Phosphoprotein</keyword>
<dbReference type="InterPro" id="IPR056424">
    <property type="entry name" value="Beta-prop_GEMI5_2nd"/>
</dbReference>
<dbReference type="InterPro" id="IPR056421">
    <property type="entry name" value="TPR_GEMI5"/>
</dbReference>
<dbReference type="GO" id="GO:0097504">
    <property type="term" value="C:Gemini of Cajal bodies"/>
    <property type="evidence" value="ECO:0007669"/>
    <property type="project" value="UniProtKB-SubCell"/>
</dbReference>
<dbReference type="InterPro" id="IPR020472">
    <property type="entry name" value="WD40_PAC1"/>
</dbReference>
<keyword evidence="7" id="KW-0507">mRNA processing</keyword>
<dbReference type="GO" id="GO:0006417">
    <property type="term" value="P:regulation of translation"/>
    <property type="evidence" value="ECO:0007669"/>
    <property type="project" value="UniProtKB-KW"/>
</dbReference>
<feature type="region of interest" description="Disordered" evidence="20">
    <location>
        <begin position="717"/>
        <end position="798"/>
    </location>
</feature>
<dbReference type="GO" id="GO:0005737">
    <property type="term" value="C:cytoplasm"/>
    <property type="evidence" value="ECO:0007669"/>
    <property type="project" value="UniProtKB-SubCell"/>
</dbReference>
<evidence type="ECO:0000313" key="26">
    <source>
        <dbReference type="Proteomes" id="UP000694722"/>
    </source>
</evidence>
<feature type="repeat" description="WD" evidence="19">
    <location>
        <begin position="241"/>
        <end position="264"/>
    </location>
</feature>
<feature type="compositionally biased region" description="Basic residues" evidence="20">
    <location>
        <begin position="739"/>
        <end position="748"/>
    </location>
</feature>
<evidence type="ECO:0000256" key="2">
    <source>
        <dbReference type="ARBA" id="ARBA00004642"/>
    </source>
</evidence>
<dbReference type="PANTHER" id="PTHR46362">
    <property type="entry name" value="GEM-ASSOCIATED PROTEIN 5"/>
    <property type="match status" value="1"/>
</dbReference>
<protein>
    <recommendedName>
        <fullName evidence="18">Gem-associated protein 5</fullName>
    </recommendedName>
</protein>
<dbReference type="GO" id="GO:0008380">
    <property type="term" value="P:RNA splicing"/>
    <property type="evidence" value="ECO:0007669"/>
    <property type="project" value="UniProtKB-KW"/>
</dbReference>
<evidence type="ECO:0000259" key="21">
    <source>
        <dbReference type="Pfam" id="PF23770"/>
    </source>
</evidence>
<evidence type="ECO:0000313" key="25">
    <source>
        <dbReference type="Ensembl" id="ENSSSCP00040025046.1"/>
    </source>
</evidence>
<dbReference type="InterPro" id="IPR056432">
    <property type="entry name" value="Beta-prop_GEMI5_1st"/>
</dbReference>
<evidence type="ECO:0000256" key="18">
    <source>
        <dbReference type="ARBA" id="ARBA00067669"/>
    </source>
</evidence>
<feature type="repeat" description="WD" evidence="19">
    <location>
        <begin position="635"/>
        <end position="677"/>
    </location>
</feature>